<evidence type="ECO:0008006" key="4">
    <source>
        <dbReference type="Google" id="ProtNLM"/>
    </source>
</evidence>
<keyword evidence="1" id="KW-1133">Transmembrane helix</keyword>
<sequence length="238" mass="26766">MISKEQLHVISSWMVAIMQASIVVPMLVVIWRRKRHFSPAVKLLSNYVYLSAIFVVAAWILYPAYLPSNIWFLAGFNFCKIILFWAVYNKVLQSGQTRRVLDIATVAALVSIIGVYWYDDQLGIAYCRIMQCAVLAAFAMAYMEQTLNGPPTQRAFHDPLWLVSVGQLVYSAGTVTAFSQDYLSITIYDKSWKYVMVACAGLAFNWFLTLAFLRAKQQKVAPAPPAPVPSHLATPTLI</sequence>
<evidence type="ECO:0000313" key="3">
    <source>
        <dbReference type="Proteomes" id="UP000618931"/>
    </source>
</evidence>
<feature type="transmembrane region" description="Helical" evidence="1">
    <location>
        <begin position="43"/>
        <end position="62"/>
    </location>
</feature>
<gene>
    <name evidence="2" type="ORF">I2H31_12975</name>
</gene>
<feature type="transmembrane region" description="Helical" evidence="1">
    <location>
        <begin position="68"/>
        <end position="88"/>
    </location>
</feature>
<dbReference type="RefSeq" id="WP_196293474.1">
    <property type="nucleotide sequence ID" value="NZ_JADQDM010000006.1"/>
</dbReference>
<accession>A0ABS0I4Z2</accession>
<feature type="transmembrane region" description="Helical" evidence="1">
    <location>
        <begin position="123"/>
        <end position="143"/>
    </location>
</feature>
<dbReference type="EMBL" id="JADQDM010000006">
    <property type="protein sequence ID" value="MBF9222016.1"/>
    <property type="molecule type" value="Genomic_DNA"/>
</dbReference>
<feature type="transmembrane region" description="Helical" evidence="1">
    <location>
        <begin position="192"/>
        <end position="213"/>
    </location>
</feature>
<proteinExistence type="predicted"/>
<evidence type="ECO:0000256" key="1">
    <source>
        <dbReference type="SAM" id="Phobius"/>
    </source>
</evidence>
<dbReference type="Proteomes" id="UP000618931">
    <property type="component" value="Unassembled WGS sequence"/>
</dbReference>
<evidence type="ECO:0000313" key="2">
    <source>
        <dbReference type="EMBL" id="MBF9222016.1"/>
    </source>
</evidence>
<keyword evidence="1" id="KW-0472">Membrane</keyword>
<organism evidence="2 3">
    <name type="scientific">Hymenobacter ruricola</name>
    <dbReference type="NCBI Taxonomy" id="2791023"/>
    <lineage>
        <taxon>Bacteria</taxon>
        <taxon>Pseudomonadati</taxon>
        <taxon>Bacteroidota</taxon>
        <taxon>Cytophagia</taxon>
        <taxon>Cytophagales</taxon>
        <taxon>Hymenobacteraceae</taxon>
        <taxon>Hymenobacter</taxon>
    </lineage>
</organism>
<feature type="transmembrane region" description="Helical" evidence="1">
    <location>
        <begin position="12"/>
        <end position="31"/>
    </location>
</feature>
<protein>
    <recommendedName>
        <fullName evidence="4">PQ-loop repeat-containing protein</fullName>
    </recommendedName>
</protein>
<name>A0ABS0I4Z2_9BACT</name>
<feature type="transmembrane region" description="Helical" evidence="1">
    <location>
        <begin position="155"/>
        <end position="172"/>
    </location>
</feature>
<keyword evidence="3" id="KW-1185">Reference proteome</keyword>
<keyword evidence="1" id="KW-0812">Transmembrane</keyword>
<comment type="caution">
    <text evidence="2">The sequence shown here is derived from an EMBL/GenBank/DDBJ whole genome shotgun (WGS) entry which is preliminary data.</text>
</comment>
<feature type="transmembrane region" description="Helical" evidence="1">
    <location>
        <begin position="100"/>
        <end position="117"/>
    </location>
</feature>
<reference evidence="2 3" key="1">
    <citation type="submission" date="2020-11" db="EMBL/GenBank/DDBJ databases">
        <authorList>
            <person name="Kim M.K."/>
        </authorList>
    </citation>
    <scope>NUCLEOTIDE SEQUENCE [LARGE SCALE GENOMIC DNA]</scope>
    <source>
        <strain evidence="2 3">BT662</strain>
    </source>
</reference>